<proteinExistence type="predicted"/>
<keyword evidence="1" id="KW-1133">Transmembrane helix</keyword>
<protein>
    <recommendedName>
        <fullName evidence="4">DUF4258 domain-containing protein</fullName>
    </recommendedName>
</protein>
<comment type="caution">
    <text evidence="2">The sequence shown here is derived from an EMBL/GenBank/DDBJ whole genome shotgun (WGS) entry which is preliminary data.</text>
</comment>
<evidence type="ECO:0008006" key="4">
    <source>
        <dbReference type="Google" id="ProtNLM"/>
    </source>
</evidence>
<keyword evidence="1" id="KW-0472">Membrane</keyword>
<name>A0A0A2M1E8_9FLAO</name>
<dbReference type="RefSeq" id="WP_020214096.1">
    <property type="nucleotide sequence ID" value="NZ_JRLX01000025.1"/>
</dbReference>
<keyword evidence="3" id="KW-1185">Reference proteome</keyword>
<feature type="transmembrane region" description="Helical" evidence="1">
    <location>
        <begin position="7"/>
        <end position="25"/>
    </location>
</feature>
<evidence type="ECO:0000313" key="3">
    <source>
        <dbReference type="Proteomes" id="UP000030152"/>
    </source>
</evidence>
<evidence type="ECO:0000313" key="2">
    <source>
        <dbReference type="EMBL" id="KGO85273.1"/>
    </source>
</evidence>
<reference evidence="2 3" key="1">
    <citation type="submission" date="2013-09" db="EMBL/GenBank/DDBJ databases">
        <authorList>
            <person name="Zeng Z."/>
            <person name="Chen C."/>
        </authorList>
    </citation>
    <scope>NUCLEOTIDE SEQUENCE [LARGE SCALE GENOMIC DNA]</scope>
    <source>
        <strain evidence="2 3">WB 3.3-2</strain>
    </source>
</reference>
<evidence type="ECO:0000256" key="1">
    <source>
        <dbReference type="SAM" id="Phobius"/>
    </source>
</evidence>
<dbReference type="OrthoDB" id="1466970at2"/>
<sequence>MQFKFRLAYYLFGFMIGGFLMYYIFNGKGAEFCYLPNCRVKKNIREKGLTISKEAQQTLKAGWVTQTDVDNTILYGDVDFSRSKKPLKTGGKLYIIEGKTINNQPIDVEVANFEDKAILINVKKR</sequence>
<dbReference type="InterPro" id="IPR025354">
    <property type="entry name" value="DUF4258"/>
</dbReference>
<keyword evidence="1" id="KW-0812">Transmembrane</keyword>
<dbReference type="Proteomes" id="UP000030152">
    <property type="component" value="Unassembled WGS sequence"/>
</dbReference>
<gene>
    <name evidence="2" type="ORF">Q765_17425</name>
</gene>
<dbReference type="AlphaFoldDB" id="A0A0A2M1E8"/>
<dbReference type="STRING" id="1121895.GCA_000378485_02927"/>
<dbReference type="EMBL" id="JRLX01000025">
    <property type="protein sequence ID" value="KGO85273.1"/>
    <property type="molecule type" value="Genomic_DNA"/>
</dbReference>
<accession>A0A0A2M1E8</accession>
<dbReference type="eggNOG" id="ENOG5032SSW">
    <property type="taxonomic scope" value="Bacteria"/>
</dbReference>
<dbReference type="Pfam" id="PF14076">
    <property type="entry name" value="DUF4258"/>
    <property type="match status" value="1"/>
</dbReference>
<organism evidence="2 3">
    <name type="scientific">Flavobacterium rivuli WB 3.3-2 = DSM 21788</name>
    <dbReference type="NCBI Taxonomy" id="1121895"/>
    <lineage>
        <taxon>Bacteria</taxon>
        <taxon>Pseudomonadati</taxon>
        <taxon>Bacteroidota</taxon>
        <taxon>Flavobacteriia</taxon>
        <taxon>Flavobacteriales</taxon>
        <taxon>Flavobacteriaceae</taxon>
        <taxon>Flavobacterium</taxon>
    </lineage>
</organism>